<keyword evidence="2" id="KW-1185">Reference proteome</keyword>
<accession>A0A8K0P6A0</accession>
<dbReference type="EMBL" id="KZ308836">
    <property type="protein sequence ID" value="KAG8234667.1"/>
    <property type="molecule type" value="Genomic_DNA"/>
</dbReference>
<gene>
    <name evidence="1" type="ORF">J437_LFUL006556</name>
</gene>
<reference evidence="1" key="1">
    <citation type="submission" date="2013-04" db="EMBL/GenBank/DDBJ databases">
        <authorList>
            <person name="Qu J."/>
            <person name="Murali S.C."/>
            <person name="Bandaranaike D."/>
            <person name="Bellair M."/>
            <person name="Blankenburg K."/>
            <person name="Chao H."/>
            <person name="Dinh H."/>
            <person name="Doddapaneni H."/>
            <person name="Downs B."/>
            <person name="Dugan-Rocha S."/>
            <person name="Elkadiri S."/>
            <person name="Gnanaolivu R.D."/>
            <person name="Hernandez B."/>
            <person name="Javaid M."/>
            <person name="Jayaseelan J.C."/>
            <person name="Lee S."/>
            <person name="Li M."/>
            <person name="Ming W."/>
            <person name="Munidasa M."/>
            <person name="Muniz J."/>
            <person name="Nguyen L."/>
            <person name="Ongeri F."/>
            <person name="Osuji N."/>
            <person name="Pu L.-L."/>
            <person name="Puazo M."/>
            <person name="Qu C."/>
            <person name="Quiroz J."/>
            <person name="Raj R."/>
            <person name="Weissenberger G."/>
            <person name="Xin Y."/>
            <person name="Zou X."/>
            <person name="Han Y."/>
            <person name="Richards S."/>
            <person name="Worley K."/>
            <person name="Muzny D."/>
            <person name="Gibbs R."/>
        </authorList>
    </citation>
    <scope>NUCLEOTIDE SEQUENCE</scope>
    <source>
        <strain evidence="1">Sampled in the wild</strain>
    </source>
</reference>
<protein>
    <submittedName>
        <fullName evidence="1">Uncharacterized protein</fullName>
    </submittedName>
</protein>
<dbReference type="AlphaFoldDB" id="A0A8K0P6A0"/>
<name>A0A8K0P6A0_LADFU</name>
<reference evidence="1" key="2">
    <citation type="submission" date="2017-10" db="EMBL/GenBank/DDBJ databases">
        <title>Ladona fulva Genome sequencing and assembly.</title>
        <authorList>
            <person name="Murali S."/>
            <person name="Richards S."/>
            <person name="Bandaranaike D."/>
            <person name="Bellair M."/>
            <person name="Blankenburg K."/>
            <person name="Chao H."/>
            <person name="Dinh H."/>
            <person name="Doddapaneni H."/>
            <person name="Dugan-Rocha S."/>
            <person name="Elkadiri S."/>
            <person name="Gnanaolivu R."/>
            <person name="Hernandez B."/>
            <person name="Skinner E."/>
            <person name="Javaid M."/>
            <person name="Lee S."/>
            <person name="Li M."/>
            <person name="Ming W."/>
            <person name="Munidasa M."/>
            <person name="Muniz J."/>
            <person name="Nguyen L."/>
            <person name="Hughes D."/>
            <person name="Osuji N."/>
            <person name="Pu L.-L."/>
            <person name="Puazo M."/>
            <person name="Qu C."/>
            <person name="Quiroz J."/>
            <person name="Raj R."/>
            <person name="Weissenberger G."/>
            <person name="Xin Y."/>
            <person name="Zou X."/>
            <person name="Han Y."/>
            <person name="Worley K."/>
            <person name="Muzny D."/>
            <person name="Gibbs R."/>
        </authorList>
    </citation>
    <scope>NUCLEOTIDE SEQUENCE</scope>
    <source>
        <strain evidence="1">Sampled in the wild</strain>
    </source>
</reference>
<proteinExistence type="predicted"/>
<evidence type="ECO:0000313" key="1">
    <source>
        <dbReference type="EMBL" id="KAG8234667.1"/>
    </source>
</evidence>
<sequence>MSNGSPRRLELAQTLKTGIPAIMELGSSSAALLTVSLAPITRVRSVSGKSELISSISSTESYGTPASASNTFSCPGIRPVLSKW</sequence>
<organism evidence="1 2">
    <name type="scientific">Ladona fulva</name>
    <name type="common">Scarce chaser dragonfly</name>
    <name type="synonym">Libellula fulva</name>
    <dbReference type="NCBI Taxonomy" id="123851"/>
    <lineage>
        <taxon>Eukaryota</taxon>
        <taxon>Metazoa</taxon>
        <taxon>Ecdysozoa</taxon>
        <taxon>Arthropoda</taxon>
        <taxon>Hexapoda</taxon>
        <taxon>Insecta</taxon>
        <taxon>Pterygota</taxon>
        <taxon>Palaeoptera</taxon>
        <taxon>Odonata</taxon>
        <taxon>Epiprocta</taxon>
        <taxon>Anisoptera</taxon>
        <taxon>Libelluloidea</taxon>
        <taxon>Libellulidae</taxon>
        <taxon>Ladona</taxon>
    </lineage>
</organism>
<comment type="caution">
    <text evidence="1">The sequence shown here is derived from an EMBL/GenBank/DDBJ whole genome shotgun (WGS) entry which is preliminary data.</text>
</comment>
<dbReference type="Proteomes" id="UP000792457">
    <property type="component" value="Unassembled WGS sequence"/>
</dbReference>
<evidence type="ECO:0000313" key="2">
    <source>
        <dbReference type="Proteomes" id="UP000792457"/>
    </source>
</evidence>